<dbReference type="EC" id="5.6.2.4" evidence="12"/>
<feature type="binding site" evidence="12">
    <location>
        <position position="463"/>
    </location>
    <ligand>
        <name>Zn(2+)</name>
        <dbReference type="ChEBI" id="CHEBI:29105"/>
        <label>2</label>
    </ligand>
</feature>
<dbReference type="Pfam" id="PF17764">
    <property type="entry name" value="PriA_3primeBD"/>
    <property type="match status" value="1"/>
</dbReference>
<evidence type="ECO:0000313" key="14">
    <source>
        <dbReference type="EMBL" id="TEB05743.1"/>
    </source>
</evidence>
<reference evidence="14 15" key="1">
    <citation type="journal article" date="2018" name="Environ. Microbiol.">
        <title>Novel energy conservation strategies and behaviour of Pelotomaculum schinkii driving syntrophic propionate catabolism.</title>
        <authorList>
            <person name="Hidalgo-Ahumada C.A.P."/>
            <person name="Nobu M.K."/>
            <person name="Narihiro T."/>
            <person name="Tamaki H."/>
            <person name="Liu W.T."/>
            <person name="Kamagata Y."/>
            <person name="Stams A.J.M."/>
            <person name="Imachi H."/>
            <person name="Sousa D.Z."/>
        </authorList>
    </citation>
    <scope>NUCLEOTIDE SEQUENCE [LARGE SCALE GENOMIC DNA]</scope>
    <source>
        <strain evidence="14 15">HH</strain>
    </source>
</reference>
<keyword evidence="15" id="KW-1185">Reference proteome</keyword>
<evidence type="ECO:0000256" key="6">
    <source>
        <dbReference type="ARBA" id="ARBA00022806"/>
    </source>
</evidence>
<comment type="similarity">
    <text evidence="12">Belongs to the helicase family. PriA subfamily.</text>
</comment>
<comment type="function">
    <text evidence="12">Initiates the restart of stalled replication forks, which reloads the replicative helicase on sites other than the origin of replication. Recognizes and binds to abandoned replication forks and remodels them to uncover a helicase loading site. Promotes assembly of the primosome at these replication forks.</text>
</comment>
<comment type="catalytic activity">
    <reaction evidence="11 12">
        <text>ATP + H2O = ADP + phosphate + H(+)</text>
        <dbReference type="Rhea" id="RHEA:13065"/>
        <dbReference type="ChEBI" id="CHEBI:15377"/>
        <dbReference type="ChEBI" id="CHEBI:15378"/>
        <dbReference type="ChEBI" id="CHEBI:30616"/>
        <dbReference type="ChEBI" id="CHEBI:43474"/>
        <dbReference type="ChEBI" id="CHEBI:456216"/>
        <dbReference type="EC" id="5.6.2.4"/>
    </reaction>
</comment>
<comment type="catalytic activity">
    <reaction evidence="12">
        <text>Couples ATP hydrolysis with the unwinding of duplex DNA by translocating in the 3'-5' direction.</text>
        <dbReference type="EC" id="5.6.2.4"/>
    </reaction>
</comment>
<dbReference type="GO" id="GO:0016887">
    <property type="term" value="F:ATP hydrolysis activity"/>
    <property type="evidence" value="ECO:0007669"/>
    <property type="project" value="RHEA"/>
</dbReference>
<proteinExistence type="inferred from homology"/>
<keyword evidence="7 12" id="KW-0862">Zinc</keyword>
<dbReference type="Proteomes" id="UP000298324">
    <property type="component" value="Unassembled WGS sequence"/>
</dbReference>
<evidence type="ECO:0000256" key="3">
    <source>
        <dbReference type="ARBA" id="ARBA00022723"/>
    </source>
</evidence>
<evidence type="ECO:0000256" key="7">
    <source>
        <dbReference type="ARBA" id="ARBA00022833"/>
    </source>
</evidence>
<dbReference type="GO" id="GO:0006310">
    <property type="term" value="P:DNA recombination"/>
    <property type="evidence" value="ECO:0007669"/>
    <property type="project" value="InterPro"/>
</dbReference>
<dbReference type="InterPro" id="IPR041236">
    <property type="entry name" value="PriA_C"/>
</dbReference>
<dbReference type="Pfam" id="PF18319">
    <property type="entry name" value="Zn_ribbon_PriA"/>
    <property type="match status" value="1"/>
</dbReference>
<dbReference type="FunFam" id="3.40.50.300:FF:000489">
    <property type="entry name" value="Primosome assembly protein PriA"/>
    <property type="match status" value="1"/>
</dbReference>
<dbReference type="SUPFAM" id="SSF52540">
    <property type="entry name" value="P-loop containing nucleoside triphosphate hydrolases"/>
    <property type="match status" value="1"/>
</dbReference>
<dbReference type="InterPro" id="IPR014001">
    <property type="entry name" value="Helicase_ATP-bd"/>
</dbReference>
<dbReference type="RefSeq" id="WP_190258489.1">
    <property type="nucleotide sequence ID" value="NZ_QFGA01000002.1"/>
</dbReference>
<dbReference type="InterPro" id="IPR001650">
    <property type="entry name" value="Helicase_C-like"/>
</dbReference>
<dbReference type="PANTHER" id="PTHR30580:SF0">
    <property type="entry name" value="PRIMOSOMAL PROTEIN N"/>
    <property type="match status" value="1"/>
</dbReference>
<feature type="binding site" evidence="12">
    <location>
        <position position="460"/>
    </location>
    <ligand>
        <name>Zn(2+)</name>
        <dbReference type="ChEBI" id="CHEBI:29105"/>
        <label>2</label>
    </ligand>
</feature>
<dbReference type="CDD" id="cd18804">
    <property type="entry name" value="SF2_C_priA"/>
    <property type="match status" value="1"/>
</dbReference>
<keyword evidence="5 12" id="KW-0378">Hydrolase</keyword>
<keyword evidence="1 12" id="KW-0639">Primosome</keyword>
<feature type="binding site" evidence="12">
    <location>
        <position position="451"/>
    </location>
    <ligand>
        <name>Zn(2+)</name>
        <dbReference type="ChEBI" id="CHEBI:29105"/>
        <label>1</label>
    </ligand>
</feature>
<feature type="binding site" evidence="12">
    <location>
        <position position="490"/>
    </location>
    <ligand>
        <name>Zn(2+)</name>
        <dbReference type="ChEBI" id="CHEBI:29105"/>
        <label>1</label>
    </ligand>
</feature>
<dbReference type="Pfam" id="PF00271">
    <property type="entry name" value="Helicase_C"/>
    <property type="match status" value="1"/>
</dbReference>
<keyword evidence="3 12" id="KW-0479">Metal-binding</keyword>
<evidence type="ECO:0000256" key="8">
    <source>
        <dbReference type="ARBA" id="ARBA00022840"/>
    </source>
</evidence>
<feature type="binding site" evidence="12">
    <location>
        <position position="480"/>
    </location>
    <ligand>
        <name>Zn(2+)</name>
        <dbReference type="ChEBI" id="CHEBI:29105"/>
        <label>2</label>
    </ligand>
</feature>
<keyword evidence="10 12" id="KW-0413">Isomerase</keyword>
<dbReference type="CDD" id="cd17929">
    <property type="entry name" value="DEXHc_priA"/>
    <property type="match status" value="1"/>
</dbReference>
<dbReference type="NCBIfam" id="TIGR00595">
    <property type="entry name" value="priA"/>
    <property type="match status" value="1"/>
</dbReference>
<keyword evidence="9 12" id="KW-0238">DNA-binding</keyword>
<dbReference type="GO" id="GO:0006270">
    <property type="term" value="P:DNA replication initiation"/>
    <property type="evidence" value="ECO:0007669"/>
    <property type="project" value="TreeGrafter"/>
</dbReference>
<dbReference type="FunFam" id="3.40.1440.60:FF:000001">
    <property type="entry name" value="Primosomal protein N"/>
    <property type="match status" value="1"/>
</dbReference>
<dbReference type="Gene3D" id="3.40.50.300">
    <property type="entry name" value="P-loop containing nucleotide triphosphate hydrolases"/>
    <property type="match status" value="2"/>
</dbReference>
<evidence type="ECO:0000256" key="11">
    <source>
        <dbReference type="ARBA" id="ARBA00048988"/>
    </source>
</evidence>
<keyword evidence="4 12" id="KW-0547">Nucleotide-binding</keyword>
<name>A0A4Y7RAN1_9FIRM</name>
<comment type="caution">
    <text evidence="14">The sequence shown here is derived from an EMBL/GenBank/DDBJ whole genome shotgun (WGS) entry which is preliminary data.</text>
</comment>
<feature type="binding site" evidence="12">
    <location>
        <position position="477"/>
    </location>
    <ligand>
        <name>Zn(2+)</name>
        <dbReference type="ChEBI" id="CHEBI:29105"/>
        <label>2</label>
    </ligand>
</feature>
<accession>A0A4Y7RAN1</accession>
<dbReference type="GO" id="GO:0006302">
    <property type="term" value="P:double-strand break repair"/>
    <property type="evidence" value="ECO:0007669"/>
    <property type="project" value="InterPro"/>
</dbReference>
<evidence type="ECO:0000256" key="1">
    <source>
        <dbReference type="ARBA" id="ARBA00022515"/>
    </source>
</evidence>
<keyword evidence="2 12" id="KW-0235">DNA replication</keyword>
<evidence type="ECO:0000256" key="10">
    <source>
        <dbReference type="ARBA" id="ARBA00023235"/>
    </source>
</evidence>
<evidence type="ECO:0000256" key="2">
    <source>
        <dbReference type="ARBA" id="ARBA00022705"/>
    </source>
</evidence>
<evidence type="ECO:0000313" key="15">
    <source>
        <dbReference type="Proteomes" id="UP000298324"/>
    </source>
</evidence>
<dbReference type="InterPro" id="IPR042115">
    <property type="entry name" value="PriA_3primeBD_sf"/>
</dbReference>
<dbReference type="SMART" id="SM00490">
    <property type="entry name" value="HELICc"/>
    <property type="match status" value="1"/>
</dbReference>
<feature type="binding site" evidence="12">
    <location>
        <position position="493"/>
    </location>
    <ligand>
        <name>Zn(2+)</name>
        <dbReference type="ChEBI" id="CHEBI:29105"/>
        <label>1</label>
    </ligand>
</feature>
<dbReference type="InterPro" id="IPR041222">
    <property type="entry name" value="PriA_3primeBD"/>
</dbReference>
<feature type="binding site" evidence="12">
    <location>
        <position position="454"/>
    </location>
    <ligand>
        <name>Zn(2+)</name>
        <dbReference type="ChEBI" id="CHEBI:29105"/>
        <label>1</label>
    </ligand>
</feature>
<dbReference type="InterPro" id="IPR027417">
    <property type="entry name" value="P-loop_NTPase"/>
</dbReference>
<evidence type="ECO:0000259" key="13">
    <source>
        <dbReference type="PROSITE" id="PS51192"/>
    </source>
</evidence>
<dbReference type="GO" id="GO:0003677">
    <property type="term" value="F:DNA binding"/>
    <property type="evidence" value="ECO:0007669"/>
    <property type="project" value="UniProtKB-UniRule"/>
</dbReference>
<dbReference type="GO" id="GO:0005524">
    <property type="term" value="F:ATP binding"/>
    <property type="evidence" value="ECO:0007669"/>
    <property type="project" value="UniProtKB-UniRule"/>
</dbReference>
<dbReference type="EMBL" id="QFGA01000002">
    <property type="protein sequence ID" value="TEB05743.1"/>
    <property type="molecule type" value="Genomic_DNA"/>
</dbReference>
<dbReference type="Pfam" id="PF18074">
    <property type="entry name" value="PriA_C"/>
    <property type="match status" value="1"/>
</dbReference>
<evidence type="ECO:0000256" key="9">
    <source>
        <dbReference type="ARBA" id="ARBA00023125"/>
    </source>
</evidence>
<organism evidence="14 15">
    <name type="scientific">Pelotomaculum schinkii</name>
    <dbReference type="NCBI Taxonomy" id="78350"/>
    <lineage>
        <taxon>Bacteria</taxon>
        <taxon>Bacillati</taxon>
        <taxon>Bacillota</taxon>
        <taxon>Clostridia</taxon>
        <taxon>Eubacteriales</taxon>
        <taxon>Desulfotomaculaceae</taxon>
        <taxon>Pelotomaculum</taxon>
    </lineage>
</organism>
<evidence type="ECO:0000256" key="12">
    <source>
        <dbReference type="HAMAP-Rule" id="MF_00983"/>
    </source>
</evidence>
<comment type="cofactor">
    <cofactor evidence="12">
        <name>Zn(2+)</name>
        <dbReference type="ChEBI" id="CHEBI:29105"/>
    </cofactor>
    <text evidence="12">Binds 2 zinc ions per subunit.</text>
</comment>
<dbReference type="Pfam" id="PF00270">
    <property type="entry name" value="DEAD"/>
    <property type="match status" value="1"/>
</dbReference>
<dbReference type="PANTHER" id="PTHR30580">
    <property type="entry name" value="PRIMOSOMAL PROTEIN N"/>
    <property type="match status" value="1"/>
</dbReference>
<dbReference type="GO" id="GO:0006269">
    <property type="term" value="P:DNA replication, synthesis of primer"/>
    <property type="evidence" value="ECO:0007669"/>
    <property type="project" value="UniProtKB-KW"/>
</dbReference>
<dbReference type="InterPro" id="IPR005259">
    <property type="entry name" value="PriA"/>
</dbReference>
<dbReference type="SMART" id="SM00487">
    <property type="entry name" value="DEXDc"/>
    <property type="match status" value="1"/>
</dbReference>
<evidence type="ECO:0000256" key="4">
    <source>
        <dbReference type="ARBA" id="ARBA00022741"/>
    </source>
</evidence>
<sequence length="748" mass="82221">MVKNGLCAEIIVDLAVRKTDRVFHYAVPKKFENVLQIGARVLVPFRERCLTGYVVGFGAPESQVNIREIAGVLDEEPVFSPELLELARWMSESYLCSTAEALQRIISPRLQVKSGRGVRRIIPALDGEKLEQAAASLARAPRQAAVLRAAMASPGLTVKELAAAAETTGKTVELLVHKGYLAAVNNTSQAPPGYGGPQFTAGYGELQLNADQATALEQIEGALKAGRFSVFLLHGVTGSGKTEVYLRAIAAVLQEGRQAVALVPEIALTPQMIELFRARFGSLVAVLHSGLAGTARYQAWRRVKSGEAPVVLGTRSAVFAPAPRPGLFIIDEEHESSYKQDDHLRYHAREVALKRAQQSGSVVILGSATPSLESYLRAGPGGLYRLLKLPVRIDNHPLPPVQVVDMRDELKRGNRGIFSVPLVEAINRRLERHEQVILFLNRRGYANFVVCRQCGLVIKCPSCDISLTYHLDGTLRCHYCNYSTNRPVLCPRCGSDDIRHFGVGTQKVEEEARRLFPEARVLRMDSDTTSRRGAHERLISSFRDGRADILIGTQMIAKGLDLPKVTLVGVINADTTLHMPDFRAAERTFQLLTQVAGRAGRGSLAGEVQIQTYTPDHYSIIAAAAHDYESFYRSEAPVRRALDYPPFSHLARLLLTHTDEETLTKGALLAKEVLEKIAAGVNIPVDVLGPAPAPMSRIKGQYRWQLVLKGPRRNTLKDVIKEALNILDKERPAFKPSVHVDINPQGMV</sequence>
<dbReference type="GO" id="GO:0043138">
    <property type="term" value="F:3'-5' DNA helicase activity"/>
    <property type="evidence" value="ECO:0007669"/>
    <property type="project" value="UniProtKB-EC"/>
</dbReference>
<dbReference type="Gene3D" id="3.40.1440.60">
    <property type="entry name" value="PriA, 3(prime) DNA-binding domain"/>
    <property type="match status" value="1"/>
</dbReference>
<dbReference type="GO" id="GO:0008270">
    <property type="term" value="F:zinc ion binding"/>
    <property type="evidence" value="ECO:0007669"/>
    <property type="project" value="UniProtKB-UniRule"/>
</dbReference>
<gene>
    <name evidence="12 14" type="primary">priA</name>
    <name evidence="14" type="ORF">Psch_02784</name>
</gene>
<dbReference type="HAMAP" id="MF_00983">
    <property type="entry name" value="PriA"/>
    <property type="match status" value="1"/>
</dbReference>
<protein>
    <recommendedName>
        <fullName evidence="12">Replication restart protein PriA</fullName>
    </recommendedName>
    <alternativeName>
        <fullName evidence="12">ATP-dependent DNA helicase PriA</fullName>
        <ecNumber evidence="12">5.6.2.4</ecNumber>
    </alternativeName>
    <alternativeName>
        <fullName evidence="12">DNA 3'-5' helicase PriA</fullName>
    </alternativeName>
</protein>
<dbReference type="AlphaFoldDB" id="A0A4Y7RAN1"/>
<dbReference type="GO" id="GO:1990077">
    <property type="term" value="C:primosome complex"/>
    <property type="evidence" value="ECO:0007669"/>
    <property type="project" value="UniProtKB-UniRule"/>
</dbReference>
<keyword evidence="6 12" id="KW-0347">Helicase</keyword>
<feature type="domain" description="Helicase ATP-binding" evidence="13">
    <location>
        <begin position="222"/>
        <end position="388"/>
    </location>
</feature>
<dbReference type="InterPro" id="IPR011545">
    <property type="entry name" value="DEAD/DEAH_box_helicase_dom"/>
</dbReference>
<dbReference type="PROSITE" id="PS51192">
    <property type="entry name" value="HELICASE_ATP_BIND_1"/>
    <property type="match status" value="1"/>
</dbReference>
<dbReference type="InterPro" id="IPR040498">
    <property type="entry name" value="PriA_CRR"/>
</dbReference>
<keyword evidence="8 12" id="KW-0067">ATP-binding</keyword>
<comment type="subunit">
    <text evidence="12">Component of the replication restart primosome.</text>
</comment>
<evidence type="ECO:0000256" key="5">
    <source>
        <dbReference type="ARBA" id="ARBA00022801"/>
    </source>
</evidence>